<dbReference type="EMBL" id="MVBK01000057">
    <property type="protein sequence ID" value="OOG23851.1"/>
    <property type="molecule type" value="Genomic_DNA"/>
</dbReference>
<gene>
    <name evidence="1" type="ORF">B1C78_09985</name>
</gene>
<protein>
    <submittedName>
        <fullName evidence="1">Uncharacterized protein</fullName>
    </submittedName>
</protein>
<evidence type="ECO:0000313" key="1">
    <source>
        <dbReference type="EMBL" id="OOG23851.1"/>
    </source>
</evidence>
<accession>A0A1V3NFK2</accession>
<proteinExistence type="predicted"/>
<dbReference type="Proteomes" id="UP000189462">
    <property type="component" value="Unassembled WGS sequence"/>
</dbReference>
<comment type="caution">
    <text evidence="1">The sequence shown here is derived from an EMBL/GenBank/DDBJ whole genome shotgun (WGS) entry which is preliminary data.</text>
</comment>
<dbReference type="RefSeq" id="WP_077279005.1">
    <property type="nucleotide sequence ID" value="NZ_MVBK01000057.1"/>
</dbReference>
<evidence type="ECO:0000313" key="2">
    <source>
        <dbReference type="Proteomes" id="UP000189462"/>
    </source>
</evidence>
<dbReference type="AlphaFoldDB" id="A0A1V3NFK2"/>
<organism evidence="1 2">
    <name type="scientific">Thioalkalivibrio denitrificans</name>
    <dbReference type="NCBI Taxonomy" id="108003"/>
    <lineage>
        <taxon>Bacteria</taxon>
        <taxon>Pseudomonadati</taxon>
        <taxon>Pseudomonadota</taxon>
        <taxon>Gammaproteobacteria</taxon>
        <taxon>Chromatiales</taxon>
        <taxon>Ectothiorhodospiraceae</taxon>
        <taxon>Thioalkalivibrio</taxon>
    </lineage>
</organism>
<dbReference type="OrthoDB" id="9917212at2"/>
<dbReference type="STRING" id="108003.B1C78_09985"/>
<name>A0A1V3NFK2_9GAMM</name>
<sequence length="83" mass="8887">MSLSFRITTRNASEARDQAAQLAWAAAQEPMQVSAEGDEVVIDVHHPLAVLLAGTARLVCCGFGRASRLLCPERADDCKPHGV</sequence>
<keyword evidence="2" id="KW-1185">Reference proteome</keyword>
<reference evidence="1 2" key="1">
    <citation type="submission" date="2017-02" db="EMBL/GenBank/DDBJ databases">
        <title>Genomic diversity within the haloalkaliphilic genus Thioalkalivibrio.</title>
        <authorList>
            <person name="Ahn A.-C."/>
            <person name="Meier-Kolthoff J."/>
            <person name="Overmars L."/>
            <person name="Richter M."/>
            <person name="Woyke T."/>
            <person name="Sorokin D.Y."/>
            <person name="Muyzer G."/>
        </authorList>
    </citation>
    <scope>NUCLEOTIDE SEQUENCE [LARGE SCALE GENOMIC DNA]</scope>
    <source>
        <strain evidence="1 2">ALJD</strain>
    </source>
</reference>